<evidence type="ECO:0000256" key="8">
    <source>
        <dbReference type="ARBA" id="ARBA00023002"/>
    </source>
</evidence>
<dbReference type="Gene3D" id="3.50.50.60">
    <property type="entry name" value="FAD/NAD(P)-binding domain"/>
    <property type="match status" value="1"/>
</dbReference>
<dbReference type="PANTHER" id="PTHR42716:SF2">
    <property type="entry name" value="L-ASPARTATE OXIDASE, CHLOROPLASTIC"/>
    <property type="match status" value="1"/>
</dbReference>
<reference evidence="16 17" key="1">
    <citation type="submission" date="2018-06" db="EMBL/GenBank/DDBJ databases">
        <title>Genomic Encyclopedia of Archaeal and Bacterial Type Strains, Phase II (KMG-II): from individual species to whole genera.</title>
        <authorList>
            <person name="Goeker M."/>
        </authorList>
    </citation>
    <scope>NUCLEOTIDE SEQUENCE [LARGE SCALE GENOMIC DNA]</scope>
    <source>
        <strain evidence="16 17">DSM 23857</strain>
    </source>
</reference>
<evidence type="ECO:0000256" key="10">
    <source>
        <dbReference type="NCBIfam" id="TIGR00551"/>
    </source>
</evidence>
<evidence type="ECO:0000256" key="13">
    <source>
        <dbReference type="SAM" id="Coils"/>
    </source>
</evidence>
<evidence type="ECO:0000256" key="5">
    <source>
        <dbReference type="ARBA" id="ARBA00022630"/>
    </source>
</evidence>
<dbReference type="FunFam" id="3.90.700.10:FF:000002">
    <property type="entry name" value="L-aspartate oxidase"/>
    <property type="match status" value="1"/>
</dbReference>
<keyword evidence="13" id="KW-0175">Coiled coil</keyword>
<evidence type="ECO:0000256" key="7">
    <source>
        <dbReference type="ARBA" id="ARBA00022827"/>
    </source>
</evidence>
<dbReference type="FunFam" id="1.20.58.100:FF:000002">
    <property type="entry name" value="L-aspartate oxidase"/>
    <property type="match status" value="1"/>
</dbReference>
<dbReference type="GO" id="GO:0008734">
    <property type="term" value="F:L-aspartate oxidase activity"/>
    <property type="evidence" value="ECO:0007669"/>
    <property type="project" value="UniProtKB-UniRule"/>
</dbReference>
<dbReference type="SUPFAM" id="SSF56425">
    <property type="entry name" value="Succinate dehydrogenase/fumarate reductase flavoprotein, catalytic domain"/>
    <property type="match status" value="1"/>
</dbReference>
<protein>
    <recommendedName>
        <fullName evidence="4 10">L-aspartate oxidase</fullName>
        <ecNumber evidence="4 10">1.4.3.16</ecNumber>
    </recommendedName>
</protein>
<dbReference type="Pfam" id="PF02910">
    <property type="entry name" value="Succ_DH_flav_C"/>
    <property type="match status" value="1"/>
</dbReference>
<accession>A0A327QQ26</accession>
<evidence type="ECO:0000256" key="11">
    <source>
        <dbReference type="PIRSR" id="PIRSR000171-1"/>
    </source>
</evidence>
<gene>
    <name evidence="16" type="ORF">LX64_02754</name>
</gene>
<dbReference type="SUPFAM" id="SSF51905">
    <property type="entry name" value="FAD/NAD(P)-binding domain"/>
    <property type="match status" value="1"/>
</dbReference>
<comment type="function">
    <text evidence="12">Catalyzes the oxidation of L-aspartate to iminoaspartate.</text>
</comment>
<evidence type="ECO:0000256" key="9">
    <source>
        <dbReference type="ARBA" id="ARBA00048305"/>
    </source>
</evidence>
<comment type="cofactor">
    <cofactor evidence="1 12">
        <name>FAD</name>
        <dbReference type="ChEBI" id="CHEBI:57692"/>
    </cofactor>
</comment>
<feature type="active site" description="Proton acceptor" evidence="11">
    <location>
        <position position="315"/>
    </location>
</feature>
<dbReference type="InterPro" id="IPR037099">
    <property type="entry name" value="Fum_R/Succ_DH_flav-like_C_sf"/>
</dbReference>
<dbReference type="PANTHER" id="PTHR42716">
    <property type="entry name" value="L-ASPARTATE OXIDASE"/>
    <property type="match status" value="1"/>
</dbReference>
<evidence type="ECO:0000256" key="1">
    <source>
        <dbReference type="ARBA" id="ARBA00001974"/>
    </source>
</evidence>
<dbReference type="Proteomes" id="UP000249547">
    <property type="component" value="Unassembled WGS sequence"/>
</dbReference>
<sequence>MYHACITSCISSIKGRENVVFLAIMQQTDFLVVGSGIAGLTYALKVADRFPEKQVTIITKSREDETNTKYAQGGVAVVNDLENDSFEKHIDDTLIAGDGLCNEKVVEIVVKEGPERVQEIIDWGANFDKNATGEFANGREGGHSEFRVIHHKDVTGKEIERALLEAIRLRPNIHIISHCYVIDLITQHHLGYLVTKSTLDIECFGVYVLNLKTNNIEKILSRITLFATGGNGQVYRTTTNPTIATGDGVAMVYRAKGRIENMEFIQFHPTALYQPGENPSFLITEAVRGDGGILRNKHGEDFMHKYDPRLSLAPRDIVARAIDSEMKITGTEHVYLDCRHMDMEKFIHHFPNIYEKCKSLGIDVAKDMIPVAPAAHYSCGGIKTDEWGRTSIINLYACGECASTGLHGANRLASNSLLEAMVFAHRCFLHAVEQIDHTSFKENIPGWDARSTTAPKEMILITQSLKELKQVMSDYVGIVRTNVRLERAMRRLDMLHEETEALYEKTVLSPQLCELRNLITVGYLIVKGASFRRESRGLHFNTDYPYKCELIQNIVL</sequence>
<dbReference type="Gene3D" id="1.20.58.100">
    <property type="entry name" value="Fumarate reductase/succinate dehydrogenase flavoprotein-like, C-terminal domain"/>
    <property type="match status" value="1"/>
</dbReference>
<comment type="subcellular location">
    <subcellularLocation>
        <location evidence="12">Cytoplasm</location>
    </subcellularLocation>
</comment>
<evidence type="ECO:0000256" key="4">
    <source>
        <dbReference type="ARBA" id="ARBA00012173"/>
    </source>
</evidence>
<dbReference type="InterPro" id="IPR003953">
    <property type="entry name" value="FAD-dep_OxRdtase_2_FAD-bd"/>
</dbReference>
<dbReference type="SUPFAM" id="SSF46977">
    <property type="entry name" value="Succinate dehydrogenase/fumarate reductase flavoprotein C-terminal domain"/>
    <property type="match status" value="1"/>
</dbReference>
<keyword evidence="7 12" id="KW-0274">FAD</keyword>
<feature type="coiled-coil region" evidence="13">
    <location>
        <begin position="478"/>
        <end position="505"/>
    </location>
</feature>
<dbReference type="GO" id="GO:0034628">
    <property type="term" value="P:'de novo' NAD+ biosynthetic process from L-aspartate"/>
    <property type="evidence" value="ECO:0007669"/>
    <property type="project" value="TreeGrafter"/>
</dbReference>
<dbReference type="InterPro" id="IPR015939">
    <property type="entry name" value="Fum_Rdtase/Succ_DH_flav-like_C"/>
</dbReference>
<comment type="similarity">
    <text evidence="3 12">Belongs to the FAD-dependent oxidoreductase 2 family. NadB subfamily.</text>
</comment>
<evidence type="ECO:0000259" key="15">
    <source>
        <dbReference type="Pfam" id="PF02910"/>
    </source>
</evidence>
<dbReference type="EMBL" id="QLLL01000005">
    <property type="protein sequence ID" value="RAJ03877.1"/>
    <property type="molecule type" value="Genomic_DNA"/>
</dbReference>
<dbReference type="InterPro" id="IPR005288">
    <property type="entry name" value="NadB"/>
</dbReference>
<keyword evidence="5 12" id="KW-0285">Flavoprotein</keyword>
<dbReference type="GO" id="GO:0005737">
    <property type="term" value="C:cytoplasm"/>
    <property type="evidence" value="ECO:0007669"/>
    <property type="project" value="UniProtKB-SubCell"/>
</dbReference>
<dbReference type="UniPathway" id="UPA00253">
    <property type="reaction ID" value="UER00326"/>
</dbReference>
<comment type="caution">
    <text evidence="16">The sequence shown here is derived from an EMBL/GenBank/DDBJ whole genome shotgun (WGS) entry which is preliminary data.</text>
</comment>
<keyword evidence="8 12" id="KW-0560">Oxidoreductase</keyword>
<dbReference type="PRINTS" id="PR00368">
    <property type="entry name" value="FADPNR"/>
</dbReference>
<feature type="domain" description="FAD-dependent oxidoreductase 2 FAD-binding" evidence="14">
    <location>
        <begin position="29"/>
        <end position="417"/>
    </location>
</feature>
<dbReference type="AlphaFoldDB" id="A0A327QQ26"/>
<evidence type="ECO:0000256" key="12">
    <source>
        <dbReference type="RuleBase" id="RU362049"/>
    </source>
</evidence>
<feature type="domain" description="Fumarate reductase/succinate dehydrogenase flavoprotein-like C-terminal" evidence="15">
    <location>
        <begin position="466"/>
        <end position="546"/>
    </location>
</feature>
<evidence type="ECO:0000313" key="16">
    <source>
        <dbReference type="EMBL" id="RAJ03877.1"/>
    </source>
</evidence>
<organism evidence="16 17">
    <name type="scientific">Chitinophaga skermanii</name>
    <dbReference type="NCBI Taxonomy" id="331697"/>
    <lineage>
        <taxon>Bacteria</taxon>
        <taxon>Pseudomonadati</taxon>
        <taxon>Bacteroidota</taxon>
        <taxon>Chitinophagia</taxon>
        <taxon>Chitinophagales</taxon>
        <taxon>Chitinophagaceae</taxon>
        <taxon>Chitinophaga</taxon>
    </lineage>
</organism>
<dbReference type="Gene3D" id="3.90.700.10">
    <property type="entry name" value="Succinate dehydrogenase/fumarate reductase flavoprotein, catalytic domain"/>
    <property type="match status" value="1"/>
</dbReference>
<keyword evidence="6 12" id="KW-0662">Pyridine nucleotide biosynthesis</keyword>
<comment type="catalytic activity">
    <reaction evidence="9">
        <text>L-aspartate + O2 = iminosuccinate + H2O2</text>
        <dbReference type="Rhea" id="RHEA:25876"/>
        <dbReference type="ChEBI" id="CHEBI:15379"/>
        <dbReference type="ChEBI" id="CHEBI:16240"/>
        <dbReference type="ChEBI" id="CHEBI:29991"/>
        <dbReference type="ChEBI" id="CHEBI:77875"/>
        <dbReference type="EC" id="1.4.3.16"/>
    </reaction>
    <physiologicalReaction direction="left-to-right" evidence="9">
        <dbReference type="Rhea" id="RHEA:25877"/>
    </physiologicalReaction>
</comment>
<dbReference type="InterPro" id="IPR036188">
    <property type="entry name" value="FAD/NAD-bd_sf"/>
</dbReference>
<dbReference type="EC" id="1.4.3.16" evidence="4 10"/>
<dbReference type="Pfam" id="PF00890">
    <property type="entry name" value="FAD_binding_2"/>
    <property type="match status" value="1"/>
</dbReference>
<evidence type="ECO:0000313" key="17">
    <source>
        <dbReference type="Proteomes" id="UP000249547"/>
    </source>
</evidence>
<evidence type="ECO:0000256" key="2">
    <source>
        <dbReference type="ARBA" id="ARBA00004950"/>
    </source>
</evidence>
<dbReference type="NCBIfam" id="TIGR00551">
    <property type="entry name" value="nadB"/>
    <property type="match status" value="1"/>
</dbReference>
<evidence type="ECO:0000259" key="14">
    <source>
        <dbReference type="Pfam" id="PF00890"/>
    </source>
</evidence>
<proteinExistence type="inferred from homology"/>
<evidence type="ECO:0000256" key="6">
    <source>
        <dbReference type="ARBA" id="ARBA00022642"/>
    </source>
</evidence>
<evidence type="ECO:0000256" key="3">
    <source>
        <dbReference type="ARBA" id="ARBA00008562"/>
    </source>
</evidence>
<name>A0A327QQ26_9BACT</name>
<comment type="pathway">
    <text evidence="2 12">Cofactor biosynthesis; NAD(+) biosynthesis; iminoaspartate from L-aspartate (oxidase route): step 1/1.</text>
</comment>
<dbReference type="InterPro" id="IPR027477">
    <property type="entry name" value="Succ_DH/fumarate_Rdtase_cat_sf"/>
</dbReference>
<keyword evidence="17" id="KW-1185">Reference proteome</keyword>
<dbReference type="PIRSF" id="PIRSF000171">
    <property type="entry name" value="SDHA_APRA_LASPO"/>
    <property type="match status" value="1"/>
</dbReference>